<dbReference type="PANTHER" id="PTHR46638:SF1">
    <property type="entry name" value="CORRINOID ADENOSYLTRANSFERASE"/>
    <property type="match status" value="1"/>
</dbReference>
<evidence type="ECO:0000313" key="2">
    <source>
        <dbReference type="Proteomes" id="UP000254000"/>
    </source>
</evidence>
<dbReference type="InterPro" id="IPR027417">
    <property type="entry name" value="P-loop_NTPase"/>
</dbReference>
<dbReference type="SUPFAM" id="SSF52540">
    <property type="entry name" value="P-loop containing nucleoside triphosphate hydrolases"/>
    <property type="match status" value="1"/>
</dbReference>
<sequence>MEQGKVQVYTGDGKGKTTAAVGLAVRAAGNGLNVYFGQFMKHGKTGELEAFRVLGGRVSAEQFGTGDELSAPDPQRDAQAARHGLACAREAMASGNYDVVILDEANVAEMLGYFAPGALLDAVRERPEGVELVITGRGASDEVMAAADLVTEMREVKHYYRDGVPARRGIEF</sequence>
<dbReference type="GO" id="GO:0009236">
    <property type="term" value="P:cobalamin biosynthetic process"/>
    <property type="evidence" value="ECO:0007669"/>
    <property type="project" value="InterPro"/>
</dbReference>
<comment type="caution">
    <text evidence="1">The sequence shown here is derived from an EMBL/GenBank/DDBJ whole genome shotgun (WGS) entry which is preliminary data.</text>
</comment>
<dbReference type="InterPro" id="IPR003724">
    <property type="entry name" value="CblAdoTrfase_CobA"/>
</dbReference>
<dbReference type="PANTHER" id="PTHR46638">
    <property type="entry name" value="CORRINOID ADENOSYLTRANSFERASE"/>
    <property type="match status" value="1"/>
</dbReference>
<dbReference type="AlphaFoldDB" id="A0A369M6I0"/>
<dbReference type="GO" id="GO:0005524">
    <property type="term" value="F:ATP binding"/>
    <property type="evidence" value="ECO:0007669"/>
    <property type="project" value="InterPro"/>
</dbReference>
<dbReference type="EMBL" id="PPTS01000002">
    <property type="protein sequence ID" value="RDB66469.1"/>
    <property type="molecule type" value="Genomic_DNA"/>
</dbReference>
<dbReference type="GeneID" id="78359000"/>
<name>A0A369M6I0_9ACTN</name>
<organism evidence="1 2">
    <name type="scientific">Gordonibacter pamelaeae</name>
    <dbReference type="NCBI Taxonomy" id="471189"/>
    <lineage>
        <taxon>Bacteria</taxon>
        <taxon>Bacillati</taxon>
        <taxon>Actinomycetota</taxon>
        <taxon>Coriobacteriia</taxon>
        <taxon>Eggerthellales</taxon>
        <taxon>Eggerthellaceae</taxon>
        <taxon>Gordonibacter</taxon>
    </lineage>
</organism>
<reference evidence="1 2" key="1">
    <citation type="journal article" date="2018" name="Elife">
        <title>Discovery and characterization of a prevalent human gut bacterial enzyme sufficient for the inactivation of a family of plant toxins.</title>
        <authorList>
            <person name="Koppel N."/>
            <person name="Bisanz J.E."/>
            <person name="Pandelia M.E."/>
            <person name="Turnbaugh P.J."/>
            <person name="Balskus E.P."/>
        </authorList>
    </citation>
    <scope>NUCLEOTIDE SEQUENCE [LARGE SCALE GENOMIC DNA]</scope>
    <source>
        <strain evidence="1 2">3C</strain>
    </source>
</reference>
<dbReference type="RefSeq" id="WP_015540419.1">
    <property type="nucleotide sequence ID" value="NZ_CABMMS010000002.1"/>
</dbReference>
<dbReference type="Gene3D" id="3.40.50.300">
    <property type="entry name" value="P-loop containing nucleotide triphosphate hydrolases"/>
    <property type="match status" value="1"/>
</dbReference>
<dbReference type="Pfam" id="PF02572">
    <property type="entry name" value="CobA_CobO_BtuR"/>
    <property type="match status" value="1"/>
</dbReference>
<dbReference type="Proteomes" id="UP000254000">
    <property type="component" value="Unassembled WGS sequence"/>
</dbReference>
<evidence type="ECO:0000313" key="1">
    <source>
        <dbReference type="EMBL" id="RDB66469.1"/>
    </source>
</evidence>
<protein>
    <submittedName>
        <fullName evidence="1">Cob(I)yrinic acid a,c-diamide adenosyltransferase</fullName>
    </submittedName>
</protein>
<dbReference type="PIRSF" id="PIRSF015617">
    <property type="entry name" value="Adensltrnsf_CobA"/>
    <property type="match status" value="1"/>
</dbReference>
<dbReference type="GO" id="GO:0008817">
    <property type="term" value="F:corrinoid adenosyltransferase activity"/>
    <property type="evidence" value="ECO:0007669"/>
    <property type="project" value="InterPro"/>
</dbReference>
<dbReference type="OrthoDB" id="9810309at2"/>
<proteinExistence type="predicted"/>
<dbReference type="CDD" id="cd00561">
    <property type="entry name" value="CobA_ACA"/>
    <property type="match status" value="1"/>
</dbReference>
<accession>A0A369M6I0</accession>
<keyword evidence="2" id="KW-1185">Reference proteome</keyword>
<gene>
    <name evidence="1" type="ORF">C1877_04645</name>
</gene>